<evidence type="ECO:0000256" key="4">
    <source>
        <dbReference type="ARBA" id="ARBA00022989"/>
    </source>
</evidence>
<protein>
    <submittedName>
        <fullName evidence="7">Uncharacterized protein</fullName>
    </submittedName>
</protein>
<evidence type="ECO:0000313" key="8">
    <source>
        <dbReference type="Proteomes" id="UP000232230"/>
    </source>
</evidence>
<evidence type="ECO:0000256" key="5">
    <source>
        <dbReference type="ARBA" id="ARBA00023136"/>
    </source>
</evidence>
<evidence type="ECO:0000256" key="2">
    <source>
        <dbReference type="ARBA" id="ARBA00006694"/>
    </source>
</evidence>
<proteinExistence type="inferred from homology"/>
<reference evidence="7 8" key="1">
    <citation type="submission" date="2017-11" db="EMBL/GenBank/DDBJ databases">
        <title>Genome sequence of Entomoplasma somnilux PYAN-1 (ATCC 49194).</title>
        <authorList>
            <person name="Lo W.-S."/>
            <person name="Gasparich G.E."/>
            <person name="Kuo C.-H."/>
        </authorList>
    </citation>
    <scope>NUCLEOTIDE SEQUENCE [LARGE SCALE GENOMIC DNA]</scope>
    <source>
        <strain evidence="7 8">PYAN-1</strain>
    </source>
</reference>
<keyword evidence="4 6" id="KW-1133">Transmembrane helix</keyword>
<dbReference type="RefSeq" id="WP_034942299.1">
    <property type="nucleotide sequence ID" value="NZ_CP024965.1"/>
</dbReference>
<evidence type="ECO:0000256" key="3">
    <source>
        <dbReference type="ARBA" id="ARBA00022692"/>
    </source>
</evidence>
<keyword evidence="5 6" id="KW-0472">Membrane</keyword>
<dbReference type="InterPro" id="IPR005359">
    <property type="entry name" value="UPF0154"/>
</dbReference>
<dbReference type="KEGG" id="esx:ESOMN_v1c03670"/>
<comment type="subcellular location">
    <subcellularLocation>
        <location evidence="1">Membrane</location>
        <topology evidence="1">Single-pass membrane protein</topology>
    </subcellularLocation>
</comment>
<organism evidence="7 8">
    <name type="scientific">Williamsoniiplasma somnilux</name>
    <dbReference type="NCBI Taxonomy" id="215578"/>
    <lineage>
        <taxon>Bacteria</taxon>
        <taxon>Bacillati</taxon>
        <taxon>Mycoplasmatota</taxon>
        <taxon>Mollicutes</taxon>
        <taxon>Entomoplasmatales</taxon>
        <taxon>Williamsoniiplasma</taxon>
    </lineage>
</organism>
<dbReference type="Proteomes" id="UP000232230">
    <property type="component" value="Chromosome"/>
</dbReference>
<dbReference type="Pfam" id="PF03672">
    <property type="entry name" value="UPF0154"/>
    <property type="match status" value="1"/>
</dbReference>
<dbReference type="EMBL" id="CP024965">
    <property type="protein sequence ID" value="ATZ18749.1"/>
    <property type="molecule type" value="Genomic_DNA"/>
</dbReference>
<name>A0A2K8NY49_9MOLU</name>
<feature type="transmembrane region" description="Helical" evidence="6">
    <location>
        <begin position="12"/>
        <end position="36"/>
    </location>
</feature>
<gene>
    <name evidence="7" type="ORF">ESOMN_v1c03670</name>
</gene>
<keyword evidence="8" id="KW-1185">Reference proteome</keyword>
<dbReference type="AlphaFoldDB" id="A0A2K8NY49"/>
<accession>A0A2K8NY49</accession>
<evidence type="ECO:0000256" key="6">
    <source>
        <dbReference type="SAM" id="Phobius"/>
    </source>
</evidence>
<comment type="similarity">
    <text evidence="2">Belongs to the UPF0154 family.</text>
</comment>
<evidence type="ECO:0000313" key="7">
    <source>
        <dbReference type="EMBL" id="ATZ18749.1"/>
    </source>
</evidence>
<evidence type="ECO:0000256" key="1">
    <source>
        <dbReference type="ARBA" id="ARBA00004167"/>
    </source>
</evidence>
<sequence>MNIALLAELSGGALIGTLIGVIIGALLVGGIAGFFITRAIVKKQLKDNPPITEAQIRAMYMSMGRKPSEGDIKKTMNAMKNAKKK</sequence>
<dbReference type="GO" id="GO:0016020">
    <property type="term" value="C:membrane"/>
    <property type="evidence" value="ECO:0007669"/>
    <property type="project" value="UniProtKB-SubCell"/>
</dbReference>
<keyword evidence="3 6" id="KW-0812">Transmembrane</keyword>